<dbReference type="KEGG" id="mgot:MgSA37_02964"/>
<reference evidence="1 2" key="1">
    <citation type="submission" date="2015-12" db="EMBL/GenBank/DDBJ databases">
        <title>Genome sequence of Mucilaginibacter gotjawali.</title>
        <authorList>
            <person name="Lee J.S."/>
            <person name="Lee K.C."/>
            <person name="Kim K.K."/>
            <person name="Lee B.W."/>
        </authorList>
    </citation>
    <scope>NUCLEOTIDE SEQUENCE [LARGE SCALE GENOMIC DNA]</scope>
    <source>
        <strain evidence="1 2">SA3-7</strain>
    </source>
</reference>
<gene>
    <name evidence="1" type="ORF">MgSA37_02964</name>
</gene>
<dbReference type="Proteomes" id="UP000218263">
    <property type="component" value="Chromosome"/>
</dbReference>
<evidence type="ECO:0000313" key="1">
    <source>
        <dbReference type="EMBL" id="BAU54786.1"/>
    </source>
</evidence>
<organism evidence="1 2">
    <name type="scientific">Mucilaginibacter gotjawali</name>
    <dbReference type="NCBI Taxonomy" id="1550579"/>
    <lineage>
        <taxon>Bacteria</taxon>
        <taxon>Pseudomonadati</taxon>
        <taxon>Bacteroidota</taxon>
        <taxon>Sphingobacteriia</taxon>
        <taxon>Sphingobacteriales</taxon>
        <taxon>Sphingobacteriaceae</taxon>
        <taxon>Mucilaginibacter</taxon>
    </lineage>
</organism>
<accession>A0A0X8X308</accession>
<protein>
    <submittedName>
        <fullName evidence="1">Uncharacterized protein</fullName>
    </submittedName>
</protein>
<keyword evidence="2" id="KW-1185">Reference proteome</keyword>
<proteinExistence type="predicted"/>
<sequence length="56" mass="6433">MTGHLLLAFFFLQLLHFLFDIMPKQKNTAKTNTILMLFTLFANAPNVPRVKLFHAG</sequence>
<dbReference type="EMBL" id="AP017313">
    <property type="protein sequence ID" value="BAU54786.1"/>
    <property type="molecule type" value="Genomic_DNA"/>
</dbReference>
<name>A0A0X8X308_9SPHI</name>
<dbReference type="AlphaFoldDB" id="A0A0X8X308"/>
<evidence type="ECO:0000313" key="2">
    <source>
        <dbReference type="Proteomes" id="UP000218263"/>
    </source>
</evidence>